<organism evidence="1 2">
    <name type="scientific">Domibacillus iocasae</name>
    <dbReference type="NCBI Taxonomy" id="1714016"/>
    <lineage>
        <taxon>Bacteria</taxon>
        <taxon>Bacillati</taxon>
        <taxon>Bacillota</taxon>
        <taxon>Bacilli</taxon>
        <taxon>Bacillales</taxon>
        <taxon>Bacillaceae</taxon>
        <taxon>Domibacillus</taxon>
    </lineage>
</organism>
<dbReference type="OrthoDB" id="1907642at2"/>
<dbReference type="Proteomes" id="UP000095658">
    <property type="component" value="Unassembled WGS sequence"/>
</dbReference>
<gene>
    <name evidence="1" type="ORF">BA724_15655</name>
</gene>
<keyword evidence="2" id="KW-1185">Reference proteome</keyword>
<evidence type="ECO:0000313" key="2">
    <source>
        <dbReference type="Proteomes" id="UP000095658"/>
    </source>
</evidence>
<dbReference type="AlphaFoldDB" id="A0A1E7DSN3"/>
<name>A0A1E7DSN3_9BACI</name>
<sequence>MLSFFKRKGKNDSALKNDGLETAVSASDVTGEEAEAGQEEVTTALSLHPSQTVSQEQMYVLRFLNNELPPLKRNQLSLSGIEWNEQPNGIAVSAFVRNTVERDISLGDVPLLLLNEKNELKARDTFKLKELGSLPADSSRPWTFLFPSASLNNGVKLGKENWSIAFDLTSRTHKLELDEKWEKTLPEEQKENLKKIVKKLGDPAKNELNFTGLSATTLENGNLTISLLIRNGYDRNVNIEKLPLQLIDATGELVAQGQFNVGDFEVKANTTKPWTFVFPASLIQKDNPDFSKWSVRVTK</sequence>
<proteinExistence type="predicted"/>
<dbReference type="STRING" id="1714016.BA724_15655"/>
<accession>A0A1E7DSN3</accession>
<reference evidence="1 2" key="1">
    <citation type="submission" date="2016-06" db="EMBL/GenBank/DDBJ databases">
        <title>Domibacillus iocasae genome sequencing.</title>
        <authorList>
            <person name="Verma A."/>
            <person name="Pal Y."/>
            <person name="Ojha A.K."/>
            <person name="Krishnamurthi S."/>
        </authorList>
    </citation>
    <scope>NUCLEOTIDE SEQUENCE [LARGE SCALE GENOMIC DNA]</scope>
    <source>
        <strain evidence="1 2">DSM 29979</strain>
    </source>
</reference>
<protein>
    <submittedName>
        <fullName evidence="1">Accessory Sec system S-layer assembly protein</fullName>
    </submittedName>
</protein>
<dbReference type="EMBL" id="MAMP01000006">
    <property type="protein sequence ID" value="OES46025.1"/>
    <property type="molecule type" value="Genomic_DNA"/>
</dbReference>
<evidence type="ECO:0000313" key="1">
    <source>
        <dbReference type="EMBL" id="OES46025.1"/>
    </source>
</evidence>
<dbReference type="InterPro" id="IPR030911">
    <property type="entry name" value="Sec_acc_SLAP"/>
</dbReference>
<comment type="caution">
    <text evidence="1">The sequence shown here is derived from an EMBL/GenBank/DDBJ whole genome shotgun (WGS) entry which is preliminary data.</text>
</comment>
<dbReference type="NCBIfam" id="TIGR04399">
    <property type="entry name" value="acc_Sec_SLAP"/>
    <property type="match status" value="1"/>
</dbReference>
<dbReference type="NCBIfam" id="TIGR04398">
    <property type="entry name" value="SLAP_DUP"/>
    <property type="match status" value="2"/>
</dbReference>
<dbReference type="RefSeq" id="WP_069937183.1">
    <property type="nucleotide sequence ID" value="NZ_MAMP01000006.1"/>
</dbReference>
<dbReference type="InterPro" id="IPR030910">
    <property type="entry name" value="SLAP_dom"/>
</dbReference>